<evidence type="ECO:0000313" key="2">
    <source>
        <dbReference type="EMBL" id="KAK3050338.1"/>
    </source>
</evidence>
<sequence length="550" mass="61340">MSNRSDTDDGHEADVDTVSSTVDRVRPSSFPGAFTRTTTVIQTRTWGDQNGTGNLRPGEFWTGVTSCPTTAVDYASTSTQSAPGILTPRSNNSTASRVSSTAQVGSEVDDTAEKTREMTLDQAKDTLALLRIQQRKLQTMIREAQVTVGLKMEEESRAKEHAASVAGNETNTNAGRTYYVPSDPTVRNERSMNCDETPTTFNLRPPYRQRQEITFTTYLLQTTAAMSNGSKAHRGRRNNYETNPGTARITAALDTMRLSHATSRSPQATYRNRSESVSSYSSTGALTLSTPTAAMSETDSRSPLACLEVARQDEDARSDKFPAAKTAYLAARTVYFISKEEAEEQIKQSRAAEAKKAAEVRKLMVACKEAQEAMWEKHAEDKRLANARVDAARAAEYNRLYVFYDTAVDRRDRGRGVGYRARGRGDGRRGHHEGRGRRYDSYEDYCAAHPYPDHCTSSGFGSTMDGRGDRHEEGGRRDEEGGRRYQEGGQRHEEGSRRNEGRRRRHAGRLPITTYPIHPTSSSFGKTTTRSYDYPESDSTWIDERGYTYK</sequence>
<gene>
    <name evidence="2" type="ORF">LTR09_008488</name>
</gene>
<feature type="region of interest" description="Disordered" evidence="1">
    <location>
        <begin position="456"/>
        <end position="550"/>
    </location>
</feature>
<feature type="compositionally biased region" description="Polar residues" evidence="1">
    <location>
        <begin position="80"/>
        <end position="104"/>
    </location>
</feature>
<name>A0AAJ0DHM3_9PEZI</name>
<keyword evidence="3" id="KW-1185">Reference proteome</keyword>
<evidence type="ECO:0000313" key="3">
    <source>
        <dbReference type="Proteomes" id="UP001271007"/>
    </source>
</evidence>
<feature type="region of interest" description="Disordered" evidence="1">
    <location>
        <begin position="171"/>
        <end position="203"/>
    </location>
</feature>
<feature type="compositionally biased region" description="Polar residues" evidence="1">
    <location>
        <begin position="519"/>
        <end position="531"/>
    </location>
</feature>
<proteinExistence type="predicted"/>
<feature type="region of interest" description="Disordered" evidence="1">
    <location>
        <begin position="1"/>
        <end position="34"/>
    </location>
</feature>
<accession>A0AAJ0DHM3</accession>
<dbReference type="EMBL" id="JAWDJX010000033">
    <property type="protein sequence ID" value="KAK3050338.1"/>
    <property type="molecule type" value="Genomic_DNA"/>
</dbReference>
<feature type="region of interest" description="Disordered" evidence="1">
    <location>
        <begin position="80"/>
        <end position="113"/>
    </location>
</feature>
<feature type="compositionally biased region" description="Basic and acidic residues" evidence="1">
    <location>
        <begin position="1"/>
        <end position="14"/>
    </location>
</feature>
<organism evidence="2 3">
    <name type="scientific">Extremus antarcticus</name>
    <dbReference type="NCBI Taxonomy" id="702011"/>
    <lineage>
        <taxon>Eukaryota</taxon>
        <taxon>Fungi</taxon>
        <taxon>Dikarya</taxon>
        <taxon>Ascomycota</taxon>
        <taxon>Pezizomycotina</taxon>
        <taxon>Dothideomycetes</taxon>
        <taxon>Dothideomycetidae</taxon>
        <taxon>Mycosphaerellales</taxon>
        <taxon>Extremaceae</taxon>
        <taxon>Extremus</taxon>
    </lineage>
</organism>
<dbReference type="Proteomes" id="UP001271007">
    <property type="component" value="Unassembled WGS sequence"/>
</dbReference>
<protein>
    <submittedName>
        <fullName evidence="2">Uncharacterized protein</fullName>
    </submittedName>
</protein>
<dbReference type="AlphaFoldDB" id="A0AAJ0DHM3"/>
<comment type="caution">
    <text evidence="2">The sequence shown here is derived from an EMBL/GenBank/DDBJ whole genome shotgun (WGS) entry which is preliminary data.</text>
</comment>
<feature type="region of interest" description="Disordered" evidence="1">
    <location>
        <begin position="416"/>
        <end position="437"/>
    </location>
</feature>
<feature type="compositionally biased region" description="Basic and acidic residues" evidence="1">
    <location>
        <begin position="466"/>
        <end position="499"/>
    </location>
</feature>
<evidence type="ECO:0000256" key="1">
    <source>
        <dbReference type="SAM" id="MobiDB-lite"/>
    </source>
</evidence>
<reference evidence="2" key="1">
    <citation type="submission" date="2023-04" db="EMBL/GenBank/DDBJ databases">
        <title>Black Yeasts Isolated from many extreme environments.</title>
        <authorList>
            <person name="Coleine C."/>
            <person name="Stajich J.E."/>
            <person name="Selbmann L."/>
        </authorList>
    </citation>
    <scope>NUCLEOTIDE SEQUENCE</scope>
    <source>
        <strain evidence="2">CCFEE 5312</strain>
    </source>
</reference>